<evidence type="ECO:0000313" key="11">
    <source>
        <dbReference type="Proteomes" id="UP001396334"/>
    </source>
</evidence>
<feature type="compositionally biased region" description="Low complexity" evidence="8">
    <location>
        <begin position="70"/>
        <end position="79"/>
    </location>
</feature>
<dbReference type="Proteomes" id="UP001396334">
    <property type="component" value="Unassembled WGS sequence"/>
</dbReference>
<name>A0ABR2RDE3_9ROSI</name>
<comment type="subcellular location">
    <subcellularLocation>
        <location evidence="1">Membrane</location>
        <topology evidence="1">Multi-pass membrane protein</topology>
    </subcellularLocation>
</comment>
<evidence type="ECO:0000256" key="3">
    <source>
        <dbReference type="ARBA" id="ARBA00022692"/>
    </source>
</evidence>
<evidence type="ECO:0000256" key="5">
    <source>
        <dbReference type="ARBA" id="ARBA00022989"/>
    </source>
</evidence>
<proteinExistence type="inferred from homology"/>
<sequence length="151" mass="16396">MLMRSELWFCLFVMSDAYEAGYLQMGSGMKKSVFDEQTTKALKKWRLAAKKKHGKAGKSPTRITLGGSGSSASPAPASGRSLHRSKTTGHSSYAYEDRMSDVEAEPLSPMSPSNLIISVDCGEQTTETQHIEAGNEDDFSFVKSAPLKQGP</sequence>
<protein>
    <recommendedName>
        <fullName evidence="12">MLO-like protein</fullName>
    </recommendedName>
</protein>
<evidence type="ECO:0000313" key="10">
    <source>
        <dbReference type="EMBL" id="KAK9010932.1"/>
    </source>
</evidence>
<gene>
    <name evidence="10" type="ORF">V6N11_043797</name>
</gene>
<dbReference type="Pfam" id="PF03094">
    <property type="entry name" value="Mlo"/>
    <property type="match status" value="1"/>
</dbReference>
<dbReference type="EMBL" id="JBBPBN010000023">
    <property type="protein sequence ID" value="KAK9010932.1"/>
    <property type="molecule type" value="Genomic_DNA"/>
</dbReference>
<comment type="similarity">
    <text evidence="2">Belongs to the MLO family.</text>
</comment>
<evidence type="ECO:0000256" key="7">
    <source>
        <dbReference type="ARBA" id="ARBA00023265"/>
    </source>
</evidence>
<evidence type="ECO:0000256" key="8">
    <source>
        <dbReference type="SAM" id="MobiDB-lite"/>
    </source>
</evidence>
<evidence type="ECO:0000256" key="4">
    <source>
        <dbReference type="ARBA" id="ARBA00022821"/>
    </source>
</evidence>
<evidence type="ECO:0000256" key="9">
    <source>
        <dbReference type="SAM" id="SignalP"/>
    </source>
</evidence>
<organism evidence="10 11">
    <name type="scientific">Hibiscus sabdariffa</name>
    <name type="common">roselle</name>
    <dbReference type="NCBI Taxonomy" id="183260"/>
    <lineage>
        <taxon>Eukaryota</taxon>
        <taxon>Viridiplantae</taxon>
        <taxon>Streptophyta</taxon>
        <taxon>Embryophyta</taxon>
        <taxon>Tracheophyta</taxon>
        <taxon>Spermatophyta</taxon>
        <taxon>Magnoliopsida</taxon>
        <taxon>eudicotyledons</taxon>
        <taxon>Gunneridae</taxon>
        <taxon>Pentapetalae</taxon>
        <taxon>rosids</taxon>
        <taxon>malvids</taxon>
        <taxon>Malvales</taxon>
        <taxon>Malvaceae</taxon>
        <taxon>Malvoideae</taxon>
        <taxon>Hibiscus</taxon>
    </lineage>
</organism>
<feature type="signal peptide" evidence="9">
    <location>
        <begin position="1"/>
        <end position="17"/>
    </location>
</feature>
<evidence type="ECO:0008006" key="12">
    <source>
        <dbReference type="Google" id="ProtNLM"/>
    </source>
</evidence>
<keyword evidence="4" id="KW-0611">Plant defense</keyword>
<keyword evidence="5" id="KW-1133">Transmembrane helix</keyword>
<keyword evidence="6" id="KW-0472">Membrane</keyword>
<accession>A0ABR2RDE3</accession>
<keyword evidence="7" id="KW-0568">Pathogenesis-related protein</keyword>
<reference evidence="10 11" key="1">
    <citation type="journal article" date="2024" name="G3 (Bethesda)">
        <title>Genome assembly of Hibiscus sabdariffa L. provides insights into metabolisms of medicinal natural products.</title>
        <authorList>
            <person name="Kim T."/>
        </authorList>
    </citation>
    <scope>NUCLEOTIDE SEQUENCE [LARGE SCALE GENOMIC DNA]</scope>
    <source>
        <strain evidence="10">TK-2024</strain>
        <tissue evidence="10">Old leaves</tissue>
    </source>
</reference>
<evidence type="ECO:0000256" key="2">
    <source>
        <dbReference type="ARBA" id="ARBA00006574"/>
    </source>
</evidence>
<dbReference type="InterPro" id="IPR004326">
    <property type="entry name" value="Mlo"/>
</dbReference>
<keyword evidence="11" id="KW-1185">Reference proteome</keyword>
<feature type="chain" id="PRO_5047168220" description="MLO-like protein" evidence="9">
    <location>
        <begin position="18"/>
        <end position="151"/>
    </location>
</feature>
<evidence type="ECO:0000256" key="6">
    <source>
        <dbReference type="ARBA" id="ARBA00023136"/>
    </source>
</evidence>
<keyword evidence="9" id="KW-0732">Signal</keyword>
<feature type="region of interest" description="Disordered" evidence="8">
    <location>
        <begin position="49"/>
        <end position="151"/>
    </location>
</feature>
<comment type="caution">
    <text evidence="10">The sequence shown here is derived from an EMBL/GenBank/DDBJ whole genome shotgun (WGS) entry which is preliminary data.</text>
</comment>
<keyword evidence="3" id="KW-0812">Transmembrane</keyword>
<evidence type="ECO:0000256" key="1">
    <source>
        <dbReference type="ARBA" id="ARBA00004141"/>
    </source>
</evidence>